<keyword evidence="5" id="KW-0732">Signal</keyword>
<accession>A0ABZ2YS63</accession>
<keyword evidence="2" id="KW-0479">Metal-binding</keyword>
<proteinExistence type="inferred from homology"/>
<evidence type="ECO:0000313" key="7">
    <source>
        <dbReference type="EMBL" id="WZN42293.1"/>
    </source>
</evidence>
<feature type="signal peptide" evidence="5">
    <location>
        <begin position="1"/>
        <end position="28"/>
    </location>
</feature>
<keyword evidence="3" id="KW-0378">Hydrolase</keyword>
<dbReference type="SUPFAM" id="SSF53649">
    <property type="entry name" value="Alkaline phosphatase-like"/>
    <property type="match status" value="1"/>
</dbReference>
<sequence length="110" mass="11754">MKMLLKQVAACMAALMAGPFISTSNLHAQTGKPNIVIFIADDVSYNDLGCMGHPIIKTPEIDKLAKNGLRFSNAYLTTSSCSPSRASILTGRYPHNTGAAELHTPIPPAR</sequence>
<protein>
    <submittedName>
        <fullName evidence="7">Sulfatase-like hydrolase/transferase</fullName>
    </submittedName>
</protein>
<feature type="chain" id="PRO_5047471983" evidence="5">
    <location>
        <begin position="29"/>
        <end position="110"/>
    </location>
</feature>
<evidence type="ECO:0000256" key="5">
    <source>
        <dbReference type="SAM" id="SignalP"/>
    </source>
</evidence>
<dbReference type="PROSITE" id="PS00523">
    <property type="entry name" value="SULFATASE_1"/>
    <property type="match status" value="1"/>
</dbReference>
<evidence type="ECO:0000256" key="3">
    <source>
        <dbReference type="ARBA" id="ARBA00022801"/>
    </source>
</evidence>
<evidence type="ECO:0000313" key="8">
    <source>
        <dbReference type="Proteomes" id="UP001485459"/>
    </source>
</evidence>
<keyword evidence="8" id="KW-1185">Reference proteome</keyword>
<evidence type="ECO:0000259" key="6">
    <source>
        <dbReference type="Pfam" id="PF00884"/>
    </source>
</evidence>
<dbReference type="PANTHER" id="PTHR42693:SF53">
    <property type="entry name" value="ENDO-4-O-SULFATASE"/>
    <property type="match status" value="1"/>
</dbReference>
<dbReference type="InterPro" id="IPR017850">
    <property type="entry name" value="Alkaline_phosphatase_core_sf"/>
</dbReference>
<dbReference type="PANTHER" id="PTHR42693">
    <property type="entry name" value="ARYLSULFATASE FAMILY MEMBER"/>
    <property type="match status" value="1"/>
</dbReference>
<gene>
    <name evidence="7" type="ORF">WJU16_04500</name>
</gene>
<organism evidence="7 8">
    <name type="scientific">Chitinophaga pollutisoli</name>
    <dbReference type="NCBI Taxonomy" id="3133966"/>
    <lineage>
        <taxon>Bacteria</taxon>
        <taxon>Pseudomonadati</taxon>
        <taxon>Bacteroidota</taxon>
        <taxon>Chitinophagia</taxon>
        <taxon>Chitinophagales</taxon>
        <taxon>Chitinophagaceae</taxon>
        <taxon>Chitinophaga</taxon>
    </lineage>
</organism>
<evidence type="ECO:0000256" key="4">
    <source>
        <dbReference type="ARBA" id="ARBA00022837"/>
    </source>
</evidence>
<dbReference type="InterPro" id="IPR000917">
    <property type="entry name" value="Sulfatase_N"/>
</dbReference>
<comment type="similarity">
    <text evidence="1">Belongs to the sulfatase family.</text>
</comment>
<dbReference type="Gene3D" id="3.40.720.10">
    <property type="entry name" value="Alkaline Phosphatase, subunit A"/>
    <property type="match status" value="1"/>
</dbReference>
<dbReference type="EMBL" id="CP149822">
    <property type="protein sequence ID" value="WZN42293.1"/>
    <property type="molecule type" value="Genomic_DNA"/>
</dbReference>
<feature type="domain" description="Sulfatase N-terminal" evidence="6">
    <location>
        <begin position="33"/>
        <end position="103"/>
    </location>
</feature>
<evidence type="ECO:0000256" key="1">
    <source>
        <dbReference type="ARBA" id="ARBA00008779"/>
    </source>
</evidence>
<name>A0ABZ2YS63_9BACT</name>
<evidence type="ECO:0000256" key="2">
    <source>
        <dbReference type="ARBA" id="ARBA00022723"/>
    </source>
</evidence>
<dbReference type="Proteomes" id="UP001485459">
    <property type="component" value="Chromosome"/>
</dbReference>
<keyword evidence="4" id="KW-0106">Calcium</keyword>
<reference evidence="8" key="1">
    <citation type="submission" date="2024-03" db="EMBL/GenBank/DDBJ databases">
        <title>Chitinophaga horti sp. nov., isolated from garden soil.</title>
        <authorList>
            <person name="Lee D.S."/>
            <person name="Han D.M."/>
            <person name="Baek J.H."/>
            <person name="Choi D.G."/>
            <person name="Jeon J.H."/>
            <person name="Jeon C.O."/>
        </authorList>
    </citation>
    <scope>NUCLEOTIDE SEQUENCE [LARGE SCALE GENOMIC DNA]</scope>
    <source>
        <strain evidence="8">GPA1</strain>
    </source>
</reference>
<dbReference type="Pfam" id="PF00884">
    <property type="entry name" value="Sulfatase"/>
    <property type="match status" value="1"/>
</dbReference>
<dbReference type="InterPro" id="IPR024607">
    <property type="entry name" value="Sulfatase_CS"/>
</dbReference>
<dbReference type="InterPro" id="IPR050738">
    <property type="entry name" value="Sulfatase"/>
</dbReference>
<dbReference type="RefSeq" id="WP_341837127.1">
    <property type="nucleotide sequence ID" value="NZ_CP149822.1"/>
</dbReference>